<dbReference type="AlphaFoldDB" id="A0A4Q1HQK0"/>
<reference evidence="1 2" key="1">
    <citation type="journal article" date="2017" name="Int. J. Syst. Evol. Microbiol.">
        <title>Achromobacter aloeverae sp. nov., isolated from the root of Aloe vera (L.) Burm.f.</title>
        <authorList>
            <person name="Kuncharoen N."/>
            <person name="Muramatsu Y."/>
            <person name="Shibata C."/>
            <person name="Kamakura Y."/>
            <person name="Nakagawa Y."/>
            <person name="Tanasupawat S."/>
        </authorList>
    </citation>
    <scope>NUCLEOTIDE SEQUENCE [LARGE SCALE GENOMIC DNA]</scope>
    <source>
        <strain evidence="1 2">AVA-1</strain>
    </source>
</reference>
<dbReference type="OrthoDB" id="9152892at2"/>
<evidence type="ECO:0000313" key="1">
    <source>
        <dbReference type="EMBL" id="RXN93137.1"/>
    </source>
</evidence>
<gene>
    <name evidence="1" type="ORF">C7R54_05345</name>
</gene>
<name>A0A4Q1HQK0_9BURK</name>
<protein>
    <submittedName>
        <fullName evidence="1">Anti-sigma factor</fullName>
    </submittedName>
</protein>
<accession>A0A4Q1HQK0</accession>
<dbReference type="RefSeq" id="WP_129149095.1">
    <property type="nucleotide sequence ID" value="NZ_JBHSDO010000006.1"/>
</dbReference>
<organism evidence="1 2">
    <name type="scientific">Achromobacter aloeverae</name>
    <dbReference type="NCBI Taxonomy" id="1750518"/>
    <lineage>
        <taxon>Bacteria</taxon>
        <taxon>Pseudomonadati</taxon>
        <taxon>Pseudomonadota</taxon>
        <taxon>Betaproteobacteria</taxon>
        <taxon>Burkholderiales</taxon>
        <taxon>Alcaligenaceae</taxon>
        <taxon>Achromobacter</taxon>
    </lineage>
</organism>
<dbReference type="EMBL" id="PYAL01000001">
    <property type="protein sequence ID" value="RXN93137.1"/>
    <property type="molecule type" value="Genomic_DNA"/>
</dbReference>
<evidence type="ECO:0000313" key="2">
    <source>
        <dbReference type="Proteomes" id="UP000290849"/>
    </source>
</evidence>
<proteinExistence type="predicted"/>
<comment type="caution">
    <text evidence="1">The sequence shown here is derived from an EMBL/GenBank/DDBJ whole genome shotgun (WGS) entry which is preliminary data.</text>
</comment>
<dbReference type="Proteomes" id="UP000290849">
    <property type="component" value="Unassembled WGS sequence"/>
</dbReference>
<keyword evidence="2" id="KW-1185">Reference proteome</keyword>
<sequence length="254" mass="27109">MSDSPDDDDLHAYADGRLDDEAREAIERQFARHPDQAARARAWAQDARSLREELDALPLPAFNPTLDPAAIRAGQAARLRTRLAIAASLVLCLGLGTVGGWQARDWRSPDTSLRTLPMSDAIAAYKLMVVDRSAAVDFSGANMGDMQAWLVRNVGASAKLPDLSAAGFQPRGGRLFATEGGAAAMVLYQDAGGHTLSFYVRPPESPRRLLPAGQRADGGLVARYGTRQGLLFAVVGPQASLGETAVSRALDEQT</sequence>